<dbReference type="SUPFAM" id="SSF56801">
    <property type="entry name" value="Acetyl-CoA synthetase-like"/>
    <property type="match status" value="1"/>
</dbReference>
<dbReference type="PANTHER" id="PTHR43272:SF32">
    <property type="entry name" value="AMP-DEPENDENT SYNTHETASE_LIGASE DOMAIN-CONTAINING PROTEIN"/>
    <property type="match status" value="1"/>
</dbReference>
<dbReference type="Pfam" id="PF23562">
    <property type="entry name" value="AMP-binding_C_3"/>
    <property type="match status" value="1"/>
</dbReference>
<dbReference type="Gene3D" id="3.40.50.12780">
    <property type="entry name" value="N-terminal domain of ligase-like"/>
    <property type="match status" value="1"/>
</dbReference>
<dbReference type="PANTHER" id="PTHR43272">
    <property type="entry name" value="LONG-CHAIN-FATTY-ACID--COA LIGASE"/>
    <property type="match status" value="1"/>
</dbReference>
<evidence type="ECO:0000256" key="3">
    <source>
        <dbReference type="ARBA" id="ARBA00022832"/>
    </source>
</evidence>
<dbReference type="InterPro" id="IPR020845">
    <property type="entry name" value="AMP-binding_CS"/>
</dbReference>
<dbReference type="EMBL" id="JAFBCP010000001">
    <property type="protein sequence ID" value="MBM7817337.1"/>
    <property type="molecule type" value="Genomic_DNA"/>
</dbReference>
<keyword evidence="3" id="KW-0276">Fatty acid metabolism</keyword>
<keyword evidence="2 7" id="KW-0436">Ligase</keyword>
<gene>
    <name evidence="7" type="ORF">JOE56_002031</name>
</gene>
<dbReference type="Proteomes" id="UP000809290">
    <property type="component" value="Unassembled WGS sequence"/>
</dbReference>
<name>A0ABS2SM37_9MICO</name>
<proteinExistence type="inferred from homology"/>
<evidence type="ECO:0000259" key="6">
    <source>
        <dbReference type="Pfam" id="PF00501"/>
    </source>
</evidence>
<keyword evidence="4" id="KW-0443">Lipid metabolism</keyword>
<dbReference type="CDD" id="cd05907">
    <property type="entry name" value="VL_LC_FACS_like"/>
    <property type="match status" value="1"/>
</dbReference>
<dbReference type="Pfam" id="PF00501">
    <property type="entry name" value="AMP-binding"/>
    <property type="match status" value="1"/>
</dbReference>
<feature type="domain" description="AMP-dependent synthetase/ligase" evidence="6">
    <location>
        <begin position="49"/>
        <end position="444"/>
    </location>
</feature>
<evidence type="ECO:0000313" key="8">
    <source>
        <dbReference type="Proteomes" id="UP000809290"/>
    </source>
</evidence>
<organism evidence="7 8">
    <name type="scientific">Brevibacterium paucivorans</name>
    <dbReference type="NCBI Taxonomy" id="170994"/>
    <lineage>
        <taxon>Bacteria</taxon>
        <taxon>Bacillati</taxon>
        <taxon>Actinomycetota</taxon>
        <taxon>Actinomycetes</taxon>
        <taxon>Micrococcales</taxon>
        <taxon>Brevibacteriaceae</taxon>
        <taxon>Brevibacterium</taxon>
    </lineage>
</organism>
<reference evidence="7 8" key="1">
    <citation type="submission" date="2021-01" db="EMBL/GenBank/DDBJ databases">
        <title>Sequencing the genomes of 1000 actinobacteria strains.</title>
        <authorList>
            <person name="Klenk H.-P."/>
        </authorList>
    </citation>
    <scope>NUCLEOTIDE SEQUENCE [LARGE SCALE GENOMIC DNA]</scope>
    <source>
        <strain evidence="7 8">DSM 13657</strain>
    </source>
</reference>
<evidence type="ECO:0000256" key="5">
    <source>
        <dbReference type="ARBA" id="ARBA00032875"/>
    </source>
</evidence>
<comment type="caution">
    <text evidence="7">The sequence shown here is derived from an EMBL/GenBank/DDBJ whole genome shotgun (WGS) entry which is preliminary data.</text>
</comment>
<evidence type="ECO:0000256" key="1">
    <source>
        <dbReference type="ARBA" id="ARBA00006432"/>
    </source>
</evidence>
<sequence>MSIHAGGVAHIQGASMSAMMSSSSTPLTFDLPERDSITDVFIARVKADPHAHMLSRLEDNRDVAVSAQQFHREVVEVAKGLIARGVKPGDRVGIFGATSYEWTTYDFAIWFAGGVSVPFYDTSSEEQLAWILKDTGLRFVVAESQAHSDRVAQALETSDIEEPLEMSVWDEAGHRSLVADGRNVSAEVVEAARSTRGKYDDATIIYTSGTTGRSRGCVLTHANFVDTSASAAVQINQVVVPGARCLLFIPTAHVFARFIEVMCLLHGVTLAHESDLKRLTEALGIFRPTFILGVPRVFEKVFNSALQKAEAEKKAPIFRAAEAVAVQYSIALSEGKVSAWLKAKHKLFDVLVYSKLRAILGGQATHAVSGGGPLGFRLGHFFKGIGVDILEGYGLTETTAPIAVNTPGKSKIGTVGVPLPGNTVAVAPDGEILAKGVSVFKEYLNDPEETQKAFVDGWFCTGDFGTLDEDGYVSVTGRKKELIITAGGKNVAPAPFEDELRRHPVIGQAVVIGEGKKFVSVLVFPDMEMLPTWLENRDLPALSLEDVPGNDKINEAVAKAIEVANRRVSRAESIREYRIVPAQLTEENGYLSAKQSVKRHIVNKDFSSYIDDIYGPENA</sequence>
<keyword evidence="8" id="KW-1185">Reference proteome</keyword>
<dbReference type="GO" id="GO:0004467">
    <property type="term" value="F:long-chain fatty acid-CoA ligase activity"/>
    <property type="evidence" value="ECO:0007669"/>
    <property type="project" value="UniProtKB-EC"/>
</dbReference>
<dbReference type="InterPro" id="IPR042099">
    <property type="entry name" value="ANL_N_sf"/>
</dbReference>
<dbReference type="PROSITE" id="PS00455">
    <property type="entry name" value="AMP_BINDING"/>
    <property type="match status" value="1"/>
</dbReference>
<protein>
    <recommendedName>
        <fullName evidence="5">Acyl-CoA synthetase</fullName>
    </recommendedName>
</protein>
<evidence type="ECO:0000256" key="4">
    <source>
        <dbReference type="ARBA" id="ARBA00023098"/>
    </source>
</evidence>
<accession>A0ABS2SM37</accession>
<dbReference type="InterPro" id="IPR000873">
    <property type="entry name" value="AMP-dep_synth/lig_dom"/>
</dbReference>
<comment type="similarity">
    <text evidence="1">Belongs to the ATP-dependent AMP-binding enzyme family.</text>
</comment>
<evidence type="ECO:0000256" key="2">
    <source>
        <dbReference type="ARBA" id="ARBA00022598"/>
    </source>
</evidence>
<evidence type="ECO:0000313" key="7">
    <source>
        <dbReference type="EMBL" id="MBM7817337.1"/>
    </source>
</evidence>